<dbReference type="EMBL" id="VFOZ01000001">
    <property type="protein sequence ID" value="TQL97459.1"/>
    <property type="molecule type" value="Genomic_DNA"/>
</dbReference>
<keyword evidence="3" id="KW-1185">Reference proteome</keyword>
<feature type="transmembrane region" description="Helical" evidence="1">
    <location>
        <begin position="33"/>
        <end position="52"/>
    </location>
</feature>
<keyword evidence="1" id="KW-0812">Transmembrane</keyword>
<keyword evidence="1" id="KW-0472">Membrane</keyword>
<accession>A0A543CK53</accession>
<proteinExistence type="predicted"/>
<evidence type="ECO:0000313" key="3">
    <source>
        <dbReference type="Proteomes" id="UP000316096"/>
    </source>
</evidence>
<protein>
    <submittedName>
        <fullName evidence="2">Uncharacterized protein</fullName>
    </submittedName>
</protein>
<organism evidence="2 3">
    <name type="scientific">Actinoallomurus bryophytorum</name>
    <dbReference type="NCBI Taxonomy" id="1490222"/>
    <lineage>
        <taxon>Bacteria</taxon>
        <taxon>Bacillati</taxon>
        <taxon>Actinomycetota</taxon>
        <taxon>Actinomycetes</taxon>
        <taxon>Streptosporangiales</taxon>
        <taxon>Thermomonosporaceae</taxon>
        <taxon>Actinoallomurus</taxon>
    </lineage>
</organism>
<evidence type="ECO:0000256" key="1">
    <source>
        <dbReference type="SAM" id="Phobius"/>
    </source>
</evidence>
<name>A0A543CK53_9ACTN</name>
<comment type="caution">
    <text evidence="2">The sequence shown here is derived from an EMBL/GenBank/DDBJ whole genome shotgun (WGS) entry which is preliminary data.</text>
</comment>
<dbReference type="RefSeq" id="WP_141956194.1">
    <property type="nucleotide sequence ID" value="NZ_VFOZ01000001.1"/>
</dbReference>
<keyword evidence="1" id="KW-1133">Transmembrane helix</keyword>
<dbReference type="AlphaFoldDB" id="A0A543CK53"/>
<reference evidence="2 3" key="1">
    <citation type="submission" date="2019-06" db="EMBL/GenBank/DDBJ databases">
        <title>Sequencing the genomes of 1000 actinobacteria strains.</title>
        <authorList>
            <person name="Klenk H.-P."/>
        </authorList>
    </citation>
    <scope>NUCLEOTIDE SEQUENCE [LARGE SCALE GENOMIC DNA]</scope>
    <source>
        <strain evidence="2 3">DSM 102200</strain>
    </source>
</reference>
<evidence type="ECO:0000313" key="2">
    <source>
        <dbReference type="EMBL" id="TQL97459.1"/>
    </source>
</evidence>
<gene>
    <name evidence="2" type="ORF">FB559_3047</name>
</gene>
<sequence>MLAIIAAVVFAIALVCDWAGVGSDFFNYQTLDTIGFLLIALHLAGVGSGYNWRGRGRRR</sequence>
<dbReference type="Proteomes" id="UP000316096">
    <property type="component" value="Unassembled WGS sequence"/>
</dbReference>
<dbReference type="OrthoDB" id="3698971at2"/>